<dbReference type="SMART" id="SM00303">
    <property type="entry name" value="GPS"/>
    <property type="match status" value="1"/>
</dbReference>
<feature type="transmembrane region" description="Helical" evidence="6">
    <location>
        <begin position="372"/>
        <end position="393"/>
    </location>
</feature>
<feature type="transmembrane region" description="Helical" evidence="6">
    <location>
        <begin position="481"/>
        <end position="500"/>
    </location>
</feature>
<organism evidence="9 10">
    <name type="scientific">Cloeon dipterum</name>
    <dbReference type="NCBI Taxonomy" id="197152"/>
    <lineage>
        <taxon>Eukaryota</taxon>
        <taxon>Metazoa</taxon>
        <taxon>Ecdysozoa</taxon>
        <taxon>Arthropoda</taxon>
        <taxon>Hexapoda</taxon>
        <taxon>Insecta</taxon>
        <taxon>Pterygota</taxon>
        <taxon>Palaeoptera</taxon>
        <taxon>Ephemeroptera</taxon>
        <taxon>Pisciforma</taxon>
        <taxon>Baetidae</taxon>
        <taxon>Cloeon</taxon>
    </lineage>
</organism>
<dbReference type="Gene3D" id="2.60.220.50">
    <property type="match status" value="1"/>
</dbReference>
<dbReference type="OrthoDB" id="1100386at2759"/>
<evidence type="ECO:0000256" key="5">
    <source>
        <dbReference type="ARBA" id="ARBA00023157"/>
    </source>
</evidence>
<dbReference type="PROSITE" id="PS50221">
    <property type="entry name" value="GAIN_B"/>
    <property type="match status" value="1"/>
</dbReference>
<dbReference type="AlphaFoldDB" id="A0A8S1CJV4"/>
<evidence type="ECO:0008006" key="11">
    <source>
        <dbReference type="Google" id="ProtNLM"/>
    </source>
</evidence>
<name>A0A8S1CJV4_9INSE</name>
<keyword evidence="5" id="KW-1015">Disulfide bond</keyword>
<comment type="subcellular location">
    <subcellularLocation>
        <location evidence="1">Membrane</location>
        <topology evidence="1">Multi-pass membrane protein</topology>
    </subcellularLocation>
</comment>
<keyword evidence="2 6" id="KW-0812">Transmembrane</keyword>
<sequence>MDNTLNLIEEGKLNPFTLMIELDRHITDSSLFGHEIKISLNFTAKSLDMFLQSNMEEGDEDPMGTRLFQINYFSDMAMGVISRFLSLEIPWQQLNESERTSLGCQLNGLVDSFGLSVTNTSKSIGTTFNTTHVKKHLLMEAQYLKLNLVENSRSKYRFPTLGNPSLESSIVVQELPSKFPRDSAIELEAVGQMIPMAVAEKLFTTKNISKLDGTKRINSGIVTLKIYGPGGEVIKYFDSESAVLVSLKHTRQVKGPSYETIWHELYPGEKPTAIEGTEQCAYWNDSSSGWDTEGCRIVSRSHWFTTCECNHLSPFAVFSKDHEQTPKDFMYELMSIVFSSLSVICLIVTLISLHFLDESHEERNLIGKHMCGCLLVGHLLALTVLDGSFLQLSSRHCEEAAICLHYVFIASFMWMAIEGHHLYRMLVCVFNSGRDFSTIYICLAYGIPLVIVVVTCIVAAIFSDNGYADDELCWLSSPNYIWAFFGPVVVLTLINLVTLVQAMKVVVTVSNKKVKRYRKRIIIWLKGWFSLSSLLGVTWIFGFFYIELDHNFAYAFVALNGLQGVLLFLSRVIFNTQVRTSFKTKCKAMIEGNKEKLKCLRKFNLKRKGRDSETSVKTSPWALGESFSSSQPDANTMTTSASFSSVTSTRFLFFKTRFGPIERRSYTMDQINRDIEKSKSVISGCQPQPKTECENEGLEKAVVGEAQHISVKNIMDSNIWDDGTLPKIPEEL</sequence>
<feature type="transmembrane region" description="Helical" evidence="6">
    <location>
        <begin position="552"/>
        <end position="574"/>
    </location>
</feature>
<gene>
    <name evidence="9" type="ORF">CLODIP_2_CD04104</name>
</gene>
<feature type="transmembrane region" description="Helical" evidence="6">
    <location>
        <begin position="521"/>
        <end position="546"/>
    </location>
</feature>
<evidence type="ECO:0000256" key="6">
    <source>
        <dbReference type="SAM" id="Phobius"/>
    </source>
</evidence>
<comment type="caution">
    <text evidence="9">The sequence shown here is derived from an EMBL/GenBank/DDBJ whole genome shotgun (WGS) entry which is preliminary data.</text>
</comment>
<dbReference type="GO" id="GO:0005886">
    <property type="term" value="C:plasma membrane"/>
    <property type="evidence" value="ECO:0007669"/>
    <property type="project" value="TreeGrafter"/>
</dbReference>
<proteinExistence type="predicted"/>
<protein>
    <recommendedName>
        <fullName evidence="11">GPS domain-containing protein</fullName>
    </recommendedName>
</protein>
<evidence type="ECO:0000256" key="1">
    <source>
        <dbReference type="ARBA" id="ARBA00004141"/>
    </source>
</evidence>
<dbReference type="GO" id="GO:0007189">
    <property type="term" value="P:adenylate cyclase-activating G protein-coupled receptor signaling pathway"/>
    <property type="evidence" value="ECO:0007669"/>
    <property type="project" value="TreeGrafter"/>
</dbReference>
<reference evidence="9 10" key="1">
    <citation type="submission" date="2020-04" db="EMBL/GenBank/DDBJ databases">
        <authorList>
            <person name="Alioto T."/>
            <person name="Alioto T."/>
            <person name="Gomez Garrido J."/>
        </authorList>
    </citation>
    <scope>NUCLEOTIDE SEQUENCE [LARGE SCALE GENOMIC DNA]</scope>
</reference>
<dbReference type="PROSITE" id="PS50261">
    <property type="entry name" value="G_PROTEIN_RECEP_F2_4"/>
    <property type="match status" value="1"/>
</dbReference>
<dbReference type="Proteomes" id="UP000494165">
    <property type="component" value="Unassembled WGS sequence"/>
</dbReference>
<evidence type="ECO:0000313" key="9">
    <source>
        <dbReference type="EMBL" id="CAB3367913.1"/>
    </source>
</evidence>
<dbReference type="InterPro" id="IPR000832">
    <property type="entry name" value="GPCR_2_secretin-like"/>
</dbReference>
<dbReference type="Pfam" id="PF01825">
    <property type="entry name" value="GPS"/>
    <property type="match status" value="1"/>
</dbReference>
<dbReference type="GO" id="GO:0007166">
    <property type="term" value="P:cell surface receptor signaling pathway"/>
    <property type="evidence" value="ECO:0007669"/>
    <property type="project" value="InterPro"/>
</dbReference>
<dbReference type="PRINTS" id="PR00249">
    <property type="entry name" value="GPCRSECRETIN"/>
</dbReference>
<dbReference type="EMBL" id="CADEPI010000034">
    <property type="protein sequence ID" value="CAB3367913.1"/>
    <property type="molecule type" value="Genomic_DNA"/>
</dbReference>
<evidence type="ECO:0000313" key="10">
    <source>
        <dbReference type="Proteomes" id="UP000494165"/>
    </source>
</evidence>
<keyword evidence="4 6" id="KW-0472">Membrane</keyword>
<keyword evidence="10" id="KW-1185">Reference proteome</keyword>
<feature type="domain" description="GAIN-B" evidence="7">
    <location>
        <begin position="155"/>
        <end position="325"/>
    </location>
</feature>
<dbReference type="InterPro" id="IPR000203">
    <property type="entry name" value="GPS"/>
</dbReference>
<dbReference type="InterPro" id="IPR046338">
    <property type="entry name" value="GAIN_dom_sf"/>
</dbReference>
<feature type="transmembrane region" description="Helical" evidence="6">
    <location>
        <begin position="438"/>
        <end position="461"/>
    </location>
</feature>
<evidence type="ECO:0000259" key="8">
    <source>
        <dbReference type="PROSITE" id="PS50261"/>
    </source>
</evidence>
<dbReference type="InterPro" id="IPR057244">
    <property type="entry name" value="GAIN_B"/>
</dbReference>
<feature type="transmembrane region" description="Helical" evidence="6">
    <location>
        <begin position="399"/>
        <end position="417"/>
    </location>
</feature>
<dbReference type="GO" id="GO:0004930">
    <property type="term" value="F:G protein-coupled receptor activity"/>
    <property type="evidence" value="ECO:0007669"/>
    <property type="project" value="InterPro"/>
</dbReference>
<feature type="domain" description="G-protein coupled receptors family 2 profile 2" evidence="8">
    <location>
        <begin position="331"/>
        <end position="575"/>
    </location>
</feature>
<evidence type="ECO:0000256" key="3">
    <source>
        <dbReference type="ARBA" id="ARBA00022989"/>
    </source>
</evidence>
<dbReference type="InterPro" id="IPR017981">
    <property type="entry name" value="GPCR_2-like_7TM"/>
</dbReference>
<dbReference type="Pfam" id="PF00002">
    <property type="entry name" value="7tm_2"/>
    <property type="match status" value="1"/>
</dbReference>
<evidence type="ECO:0000259" key="7">
    <source>
        <dbReference type="PROSITE" id="PS50221"/>
    </source>
</evidence>
<dbReference type="Gene3D" id="1.20.1070.10">
    <property type="entry name" value="Rhodopsin 7-helix transmembrane proteins"/>
    <property type="match status" value="1"/>
</dbReference>
<feature type="transmembrane region" description="Helical" evidence="6">
    <location>
        <begin position="329"/>
        <end position="351"/>
    </location>
</feature>
<accession>A0A8S1CJV4</accession>
<dbReference type="PANTHER" id="PTHR12011:SF471">
    <property type="entry name" value="G-PROTEIN COUPLED RECEPTORS FAMILY 2 PROFILE 2 DOMAIN-CONTAINING PROTEIN"/>
    <property type="match status" value="1"/>
</dbReference>
<keyword evidence="3 6" id="KW-1133">Transmembrane helix</keyword>
<evidence type="ECO:0000256" key="4">
    <source>
        <dbReference type="ARBA" id="ARBA00023136"/>
    </source>
</evidence>
<evidence type="ECO:0000256" key="2">
    <source>
        <dbReference type="ARBA" id="ARBA00022692"/>
    </source>
</evidence>
<dbReference type="PANTHER" id="PTHR12011">
    <property type="entry name" value="ADHESION G-PROTEIN COUPLED RECEPTOR"/>
    <property type="match status" value="1"/>
</dbReference>